<dbReference type="Gene3D" id="1.10.8.500">
    <property type="entry name" value="HAMP domain in histidine kinase"/>
    <property type="match status" value="1"/>
</dbReference>
<gene>
    <name evidence="11" type="ORF">WMW72_16305</name>
</gene>
<dbReference type="InterPro" id="IPR033479">
    <property type="entry name" value="dCache_1"/>
</dbReference>
<dbReference type="InterPro" id="IPR003594">
    <property type="entry name" value="HATPase_dom"/>
</dbReference>
<dbReference type="InterPro" id="IPR010559">
    <property type="entry name" value="Sig_transdc_His_kin_internal"/>
</dbReference>
<accession>A0ABU9DKW8</accession>
<dbReference type="CDD" id="cd06225">
    <property type="entry name" value="HAMP"/>
    <property type="match status" value="1"/>
</dbReference>
<evidence type="ECO:0000256" key="6">
    <source>
        <dbReference type="ARBA" id="ARBA00022777"/>
    </source>
</evidence>
<dbReference type="RefSeq" id="WP_341416579.1">
    <property type="nucleotide sequence ID" value="NZ_JBBPCC010000010.1"/>
</dbReference>
<evidence type="ECO:0000256" key="1">
    <source>
        <dbReference type="ARBA" id="ARBA00004651"/>
    </source>
</evidence>
<evidence type="ECO:0000256" key="5">
    <source>
        <dbReference type="ARBA" id="ARBA00022692"/>
    </source>
</evidence>
<dbReference type="Pfam" id="PF02743">
    <property type="entry name" value="dCache_1"/>
    <property type="match status" value="1"/>
</dbReference>
<dbReference type="InterPro" id="IPR036890">
    <property type="entry name" value="HATPase_C_sf"/>
</dbReference>
<dbReference type="Gene3D" id="3.30.565.10">
    <property type="entry name" value="Histidine kinase-like ATPase, C-terminal domain"/>
    <property type="match status" value="1"/>
</dbReference>
<protein>
    <submittedName>
        <fullName evidence="11">Sensor histidine kinase</fullName>
        <ecNumber evidence="11">2.7.13.3</ecNumber>
    </submittedName>
</protein>
<keyword evidence="4 11" id="KW-0808">Transferase</keyword>
<dbReference type="SUPFAM" id="SSF55874">
    <property type="entry name" value="ATPase domain of HSP90 chaperone/DNA topoisomerase II/histidine kinase"/>
    <property type="match status" value="1"/>
</dbReference>
<dbReference type="InterPro" id="IPR050640">
    <property type="entry name" value="Bact_2-comp_sensor_kinase"/>
</dbReference>
<dbReference type="EMBL" id="JBBPCC010000010">
    <property type="protein sequence ID" value="MEK8129469.1"/>
    <property type="molecule type" value="Genomic_DNA"/>
</dbReference>
<dbReference type="Gene3D" id="3.30.450.20">
    <property type="entry name" value="PAS domain"/>
    <property type="match status" value="2"/>
</dbReference>
<proteinExistence type="predicted"/>
<keyword evidence="5 9" id="KW-0812">Transmembrane</keyword>
<evidence type="ECO:0000313" key="12">
    <source>
        <dbReference type="Proteomes" id="UP001469365"/>
    </source>
</evidence>
<dbReference type="PANTHER" id="PTHR34220:SF7">
    <property type="entry name" value="SENSOR HISTIDINE KINASE YPDA"/>
    <property type="match status" value="1"/>
</dbReference>
<evidence type="ECO:0000256" key="3">
    <source>
        <dbReference type="ARBA" id="ARBA00022553"/>
    </source>
</evidence>
<comment type="caution">
    <text evidence="11">The sequence shown here is derived from an EMBL/GenBank/DDBJ whole genome shotgun (WGS) entry which is preliminary data.</text>
</comment>
<evidence type="ECO:0000256" key="9">
    <source>
        <dbReference type="SAM" id="Phobius"/>
    </source>
</evidence>
<dbReference type="EC" id="2.7.13.3" evidence="11"/>
<dbReference type="Pfam" id="PF02518">
    <property type="entry name" value="HATPase_c"/>
    <property type="match status" value="1"/>
</dbReference>
<feature type="transmembrane region" description="Helical" evidence="9">
    <location>
        <begin position="28"/>
        <end position="49"/>
    </location>
</feature>
<keyword evidence="2" id="KW-1003">Cell membrane</keyword>
<reference evidence="11 12" key="1">
    <citation type="submission" date="2024-04" db="EMBL/GenBank/DDBJ databases">
        <title>draft genome sequnece of Paenibacillus filicis.</title>
        <authorList>
            <person name="Kim D.-U."/>
        </authorList>
    </citation>
    <scope>NUCLEOTIDE SEQUENCE [LARGE SCALE GENOMIC DNA]</scope>
    <source>
        <strain evidence="11 12">KACC14197</strain>
    </source>
</reference>
<keyword evidence="3" id="KW-0597">Phosphoprotein</keyword>
<organism evidence="11 12">
    <name type="scientific">Paenibacillus filicis</name>
    <dbReference type="NCBI Taxonomy" id="669464"/>
    <lineage>
        <taxon>Bacteria</taxon>
        <taxon>Bacillati</taxon>
        <taxon>Bacillota</taxon>
        <taxon>Bacilli</taxon>
        <taxon>Bacillales</taxon>
        <taxon>Paenibacillaceae</taxon>
        <taxon>Paenibacillus</taxon>
    </lineage>
</organism>
<dbReference type="SMART" id="SM00304">
    <property type="entry name" value="HAMP"/>
    <property type="match status" value="1"/>
</dbReference>
<dbReference type="GO" id="GO:0004673">
    <property type="term" value="F:protein histidine kinase activity"/>
    <property type="evidence" value="ECO:0007669"/>
    <property type="project" value="UniProtKB-EC"/>
</dbReference>
<dbReference type="InterPro" id="IPR003660">
    <property type="entry name" value="HAMP_dom"/>
</dbReference>
<evidence type="ECO:0000256" key="7">
    <source>
        <dbReference type="ARBA" id="ARBA00022989"/>
    </source>
</evidence>
<evidence type="ECO:0000256" key="8">
    <source>
        <dbReference type="ARBA" id="ARBA00023136"/>
    </source>
</evidence>
<dbReference type="Pfam" id="PF06580">
    <property type="entry name" value="His_kinase"/>
    <property type="match status" value="1"/>
</dbReference>
<keyword evidence="12" id="KW-1185">Reference proteome</keyword>
<keyword evidence="6 11" id="KW-0418">Kinase</keyword>
<evidence type="ECO:0000256" key="4">
    <source>
        <dbReference type="ARBA" id="ARBA00022679"/>
    </source>
</evidence>
<evidence type="ECO:0000313" key="11">
    <source>
        <dbReference type="EMBL" id="MEK8129469.1"/>
    </source>
</evidence>
<sequence>MHTSAEGGELINKLRSVHNLTIRKKLQIINLLIILPSILLLTITLYNMTYKQVMERTLRSSDHKIELIANSINTLFNNIENFSKLAMINKSYQSVLNEGEREGQDLEDTQLMYVGLTSLLESSPYIDSVVIQSVQGNKTYYTNNITNLSEKNLSVYPKDQLTEAKGSAVWIETFESPFLVNGQHSSLLSVGRRIINISNGMPLGYIYININENRLAKLYGHDEEGIHSKLMITNASGKILSSNEPHLLKSSLEQQKLNAILADDGLTSHLLNDGKETIISSKALDRNGWRVVYEVPSKELMKDQWQINLFIIGYGILGLLLALVLSIVFSNWITRPIIRLSRAMMAVGDGKLDTRSPISSQDEVGQLAYKFNDMVSEIQRLVDTVNLEEKQKRILELRLMYSQIKPHFLYNTLETIRSMALMSKAHDISKVVKSLGDFYRTSLNRGQELIPAGQEKKHLESYLYIQKIRYGHIDYRIKFDEEIGDCRIPNMLLQPLVENSINHGLREKREDALCEISGFIERSPDRDVLCFIVKDNGKGMNEEQLQGIWQREESHHPDLSSFGIRNIQERIQLRYGPDYGLTLTSVVNQGVEVRLRIPLVYDRQATAVAAAERKGKVHDL</sequence>
<comment type="subcellular location">
    <subcellularLocation>
        <location evidence="1">Cell membrane</location>
        <topology evidence="1">Multi-pass membrane protein</topology>
    </subcellularLocation>
</comment>
<dbReference type="SUPFAM" id="SSF158472">
    <property type="entry name" value="HAMP domain-like"/>
    <property type="match status" value="1"/>
</dbReference>
<feature type="transmembrane region" description="Helical" evidence="9">
    <location>
        <begin position="307"/>
        <end position="333"/>
    </location>
</feature>
<dbReference type="Pfam" id="PF00672">
    <property type="entry name" value="HAMP"/>
    <property type="match status" value="1"/>
</dbReference>
<dbReference type="PANTHER" id="PTHR34220">
    <property type="entry name" value="SENSOR HISTIDINE KINASE YPDA"/>
    <property type="match status" value="1"/>
</dbReference>
<keyword evidence="7 9" id="KW-1133">Transmembrane helix</keyword>
<feature type="domain" description="HAMP" evidence="10">
    <location>
        <begin position="331"/>
        <end position="383"/>
    </location>
</feature>
<evidence type="ECO:0000259" key="10">
    <source>
        <dbReference type="PROSITE" id="PS50885"/>
    </source>
</evidence>
<dbReference type="PROSITE" id="PS50885">
    <property type="entry name" value="HAMP"/>
    <property type="match status" value="1"/>
</dbReference>
<evidence type="ECO:0000256" key="2">
    <source>
        <dbReference type="ARBA" id="ARBA00022475"/>
    </source>
</evidence>
<keyword evidence="8 9" id="KW-0472">Membrane</keyword>
<dbReference type="Proteomes" id="UP001469365">
    <property type="component" value="Unassembled WGS sequence"/>
</dbReference>
<name>A0ABU9DKW8_9BACL</name>